<gene>
    <name evidence="8" type="ORF">TRITD_3Av1G192820</name>
</gene>
<accession>A0A9R0VM20</accession>
<evidence type="ECO:0000256" key="2">
    <source>
        <dbReference type="ARBA" id="ARBA00009045"/>
    </source>
</evidence>
<dbReference type="SUPFAM" id="SSF144091">
    <property type="entry name" value="Rhomboid-like"/>
    <property type="match status" value="1"/>
</dbReference>
<dbReference type="Gramene" id="TRITD3Av1G192820.3">
    <property type="protein sequence ID" value="TRITD3Av1G192820.3"/>
    <property type="gene ID" value="TRITD3Av1G192820"/>
</dbReference>
<evidence type="ECO:0000256" key="5">
    <source>
        <dbReference type="ARBA" id="ARBA00022989"/>
    </source>
</evidence>
<evidence type="ECO:0000259" key="7">
    <source>
        <dbReference type="Pfam" id="PF01694"/>
    </source>
</evidence>
<dbReference type="EMBL" id="LT934115">
    <property type="protein sequence ID" value="VAH64229.1"/>
    <property type="molecule type" value="Genomic_DNA"/>
</dbReference>
<evidence type="ECO:0000313" key="8">
    <source>
        <dbReference type="EMBL" id="VAH64229.1"/>
    </source>
</evidence>
<dbReference type="PANTHER" id="PTHR43731:SF14">
    <property type="entry name" value="PRESENILIN-ASSOCIATED RHOMBOID-LIKE PROTEIN, MITOCHONDRIAL"/>
    <property type="match status" value="1"/>
</dbReference>
<dbReference type="PANTHER" id="PTHR43731">
    <property type="entry name" value="RHOMBOID PROTEASE"/>
    <property type="match status" value="1"/>
</dbReference>
<evidence type="ECO:0000256" key="4">
    <source>
        <dbReference type="ARBA" id="ARBA00022801"/>
    </source>
</evidence>
<evidence type="ECO:0000256" key="3">
    <source>
        <dbReference type="ARBA" id="ARBA00022692"/>
    </source>
</evidence>
<evidence type="ECO:0000256" key="1">
    <source>
        <dbReference type="ARBA" id="ARBA00004141"/>
    </source>
</evidence>
<keyword evidence="6" id="KW-0472">Membrane</keyword>
<dbReference type="InterPro" id="IPR035952">
    <property type="entry name" value="Rhomboid-like_sf"/>
</dbReference>
<keyword evidence="4" id="KW-0378">Hydrolase</keyword>
<dbReference type="Gene3D" id="1.20.1540.10">
    <property type="entry name" value="Rhomboid-like"/>
    <property type="match status" value="1"/>
</dbReference>
<reference evidence="8 9" key="1">
    <citation type="submission" date="2017-09" db="EMBL/GenBank/DDBJ databases">
        <authorList>
            <consortium name="International Durum Wheat Genome Sequencing Consortium (IDWGSC)"/>
            <person name="Milanesi L."/>
        </authorList>
    </citation>
    <scope>NUCLEOTIDE SEQUENCE [LARGE SCALE GENOMIC DNA]</scope>
    <source>
        <strain evidence="9">cv. Svevo</strain>
    </source>
</reference>
<dbReference type="Proteomes" id="UP000324705">
    <property type="component" value="Chromosome 3A"/>
</dbReference>
<keyword evidence="3" id="KW-0812">Transmembrane</keyword>
<organism evidence="8 9">
    <name type="scientific">Triticum turgidum subsp. durum</name>
    <name type="common">Durum wheat</name>
    <name type="synonym">Triticum durum</name>
    <dbReference type="NCBI Taxonomy" id="4567"/>
    <lineage>
        <taxon>Eukaryota</taxon>
        <taxon>Viridiplantae</taxon>
        <taxon>Streptophyta</taxon>
        <taxon>Embryophyta</taxon>
        <taxon>Tracheophyta</taxon>
        <taxon>Spermatophyta</taxon>
        <taxon>Magnoliopsida</taxon>
        <taxon>Liliopsida</taxon>
        <taxon>Poales</taxon>
        <taxon>Poaceae</taxon>
        <taxon>BOP clade</taxon>
        <taxon>Pooideae</taxon>
        <taxon>Triticodae</taxon>
        <taxon>Triticeae</taxon>
        <taxon>Triticinae</taxon>
        <taxon>Triticum</taxon>
    </lineage>
</organism>
<dbReference type="GO" id="GO:0004252">
    <property type="term" value="F:serine-type endopeptidase activity"/>
    <property type="evidence" value="ECO:0007669"/>
    <property type="project" value="InterPro"/>
</dbReference>
<protein>
    <recommendedName>
        <fullName evidence="7">Peptidase S54 rhomboid domain-containing protein</fullName>
    </recommendedName>
</protein>
<dbReference type="InterPro" id="IPR050925">
    <property type="entry name" value="Rhomboid_protease_S54"/>
</dbReference>
<dbReference type="InterPro" id="IPR022764">
    <property type="entry name" value="Peptidase_S54_rhomboid_dom"/>
</dbReference>
<keyword evidence="5" id="KW-1133">Transmembrane helix</keyword>
<evidence type="ECO:0000256" key="6">
    <source>
        <dbReference type="ARBA" id="ARBA00023136"/>
    </source>
</evidence>
<sequence>MVLMLMGANVAVYMLWHMASPDFMRDHFSISLDNLKSGRLHTLLTNAFSHYDSGHLFGNMMGLYFFGSNVRSSLFVHCCIAETCFVCDMSTMHIHTYPVSP</sequence>
<comment type="similarity">
    <text evidence="2">Belongs to the peptidase S54 family.</text>
</comment>
<comment type="subcellular location">
    <subcellularLocation>
        <location evidence="1">Membrane</location>
        <topology evidence="1">Multi-pass membrane protein</topology>
    </subcellularLocation>
</comment>
<dbReference type="Pfam" id="PF01694">
    <property type="entry name" value="Rhomboid"/>
    <property type="match status" value="1"/>
</dbReference>
<keyword evidence="9" id="KW-1185">Reference proteome</keyword>
<proteinExistence type="inferred from homology"/>
<dbReference type="GO" id="GO:0016020">
    <property type="term" value="C:membrane"/>
    <property type="evidence" value="ECO:0007669"/>
    <property type="project" value="UniProtKB-SubCell"/>
</dbReference>
<dbReference type="AlphaFoldDB" id="A0A9R0VM20"/>
<evidence type="ECO:0000313" key="9">
    <source>
        <dbReference type="Proteomes" id="UP000324705"/>
    </source>
</evidence>
<name>A0A9R0VM20_TRITD</name>
<feature type="domain" description="Peptidase S54 rhomboid" evidence="7">
    <location>
        <begin position="38"/>
        <end position="74"/>
    </location>
</feature>